<dbReference type="Proteomes" id="UP001148629">
    <property type="component" value="Unassembled WGS sequence"/>
</dbReference>
<dbReference type="EMBL" id="JANRMS010002177">
    <property type="protein sequence ID" value="KAJ3523869.1"/>
    <property type="molecule type" value="Genomic_DNA"/>
</dbReference>
<proteinExistence type="predicted"/>
<comment type="caution">
    <text evidence="1">The sequence shown here is derived from an EMBL/GenBank/DDBJ whole genome shotgun (WGS) entry which is preliminary data.</text>
</comment>
<keyword evidence="2" id="KW-1185">Reference proteome</keyword>
<gene>
    <name evidence="1" type="ORF">NM208_g12287</name>
</gene>
<evidence type="ECO:0000313" key="2">
    <source>
        <dbReference type="Proteomes" id="UP001148629"/>
    </source>
</evidence>
<name>A0ACC1RR21_9HYPO</name>
<sequence>MGQWWVDSRIEATVTRPFVLSQLLPDEIERLDRPVAFGGEDLTERTYWESIRNDAPRLFLILVDLGVPDQIFGVIDDGWDDAELPIALEDVDRLQLTAVRDEKVEKKFYQRQFHYLLKPLQRGSHLTYNDHEVVPLDVVDRAPLTPHKANSVEKVRLPNAPESIFCRRRYPLGNGPGAIPLPEFLEAIQGIKSLQNEHMVSYWASYTHNGYGFVLFSPPSDLTLKSFLATTPSQFKHLSKTRRRELVMNWILCLVDTLCYFHSKNQSHGYIKLSTIFFTNQNHIFLSDSTRLTPDGVILHTDKSSFDREWYDYAAPEQWSRPAGASSPPSRFTPPDDSHLNMMRTYDMGNPAAAMFLTSNPQISQQQADVFSLGCVILELLSFLVKRSTGKFATFRSAKHKTAGRGGAVLDTSFHKNLGQVEAWMSNLAKDASRKASSGKDGANIFRGVTPILHVVTGMLATNPYDRPPAIEVQQRIYQILTEVCGISEPHCVHQYTQDLETSFGGLQIRASGVSMRGQPQHPGSIGYGTPRTYQHSRNSSSGGYSQGSRTTLSSEADAVGGVQCGAVESTTTSTTDLMAAQRGIRDRRARSAVYNRTMKICTLQVKICEQCSLMRT</sequence>
<accession>A0ACC1RR21</accession>
<protein>
    <submittedName>
        <fullName evidence="1">Uncharacterized protein</fullName>
    </submittedName>
</protein>
<evidence type="ECO:0000313" key="1">
    <source>
        <dbReference type="EMBL" id="KAJ3523869.1"/>
    </source>
</evidence>
<reference evidence="1" key="1">
    <citation type="submission" date="2022-08" db="EMBL/GenBank/DDBJ databases">
        <title>Genome Sequence of Fusarium decemcellulare.</title>
        <authorList>
            <person name="Buettner E."/>
        </authorList>
    </citation>
    <scope>NUCLEOTIDE SEQUENCE</scope>
    <source>
        <strain evidence="1">Babe19</strain>
    </source>
</reference>
<organism evidence="1 2">
    <name type="scientific">Fusarium decemcellulare</name>
    <dbReference type="NCBI Taxonomy" id="57161"/>
    <lineage>
        <taxon>Eukaryota</taxon>
        <taxon>Fungi</taxon>
        <taxon>Dikarya</taxon>
        <taxon>Ascomycota</taxon>
        <taxon>Pezizomycotina</taxon>
        <taxon>Sordariomycetes</taxon>
        <taxon>Hypocreomycetidae</taxon>
        <taxon>Hypocreales</taxon>
        <taxon>Nectriaceae</taxon>
        <taxon>Fusarium</taxon>
        <taxon>Fusarium decemcellulare species complex</taxon>
    </lineage>
</organism>